<keyword evidence="5 8" id="KW-1133">Transmembrane helix</keyword>
<gene>
    <name evidence="10" type="ORF">Cantr_03779</name>
</gene>
<feature type="transmembrane region" description="Helical" evidence="9">
    <location>
        <begin position="244"/>
        <end position="266"/>
    </location>
</feature>
<dbReference type="InterPro" id="IPR006603">
    <property type="entry name" value="PQ-loop_rpt"/>
</dbReference>
<comment type="caution">
    <text evidence="10">The sequence shown here is derived from an EMBL/GenBank/DDBJ whole genome shotgun (WGS) entry which is preliminary data.</text>
</comment>
<keyword evidence="2" id="KW-0813">Transport</keyword>
<keyword evidence="11" id="KW-1185">Reference proteome</keyword>
<evidence type="ECO:0000256" key="7">
    <source>
        <dbReference type="ARBA" id="ARBA00038475"/>
    </source>
</evidence>
<proteinExistence type="inferred from homology"/>
<dbReference type="AlphaFoldDB" id="A0A367XRA7"/>
<organism evidence="10 11">
    <name type="scientific">Candida viswanathii</name>
    <dbReference type="NCBI Taxonomy" id="5486"/>
    <lineage>
        <taxon>Eukaryota</taxon>
        <taxon>Fungi</taxon>
        <taxon>Dikarya</taxon>
        <taxon>Ascomycota</taxon>
        <taxon>Saccharomycotina</taxon>
        <taxon>Pichiomycetes</taxon>
        <taxon>Debaryomycetaceae</taxon>
        <taxon>Candida/Lodderomyces clade</taxon>
        <taxon>Candida</taxon>
    </lineage>
</organism>
<keyword evidence="4" id="KW-0677">Repeat</keyword>
<reference evidence="10 11" key="1">
    <citation type="submission" date="2018-06" db="EMBL/GenBank/DDBJ databases">
        <title>Whole genome sequencing of Candida tropicalis (genome annotated by CSBL at Korea University).</title>
        <authorList>
            <person name="Ahn J."/>
        </authorList>
    </citation>
    <scope>NUCLEOTIDE SEQUENCE [LARGE SCALE GENOMIC DNA]</scope>
    <source>
        <strain evidence="10 11">ATCC 20962</strain>
    </source>
</reference>
<comment type="subcellular location">
    <subcellularLocation>
        <location evidence="1 8">Membrane</location>
        <topology evidence="1 8">Multi-pass membrane protein</topology>
    </subcellularLocation>
</comment>
<dbReference type="Proteomes" id="UP000253472">
    <property type="component" value="Unassembled WGS sequence"/>
</dbReference>
<evidence type="ECO:0000256" key="9">
    <source>
        <dbReference type="SAM" id="Phobius"/>
    </source>
</evidence>
<evidence type="ECO:0000256" key="8">
    <source>
        <dbReference type="PIRNR" id="PIRNR023381"/>
    </source>
</evidence>
<keyword evidence="6 8" id="KW-0472">Membrane</keyword>
<dbReference type="InterPro" id="IPR016817">
    <property type="entry name" value="MannP-dilichol_defect-1"/>
</dbReference>
<keyword evidence="3 8" id="KW-0812">Transmembrane</keyword>
<feature type="transmembrane region" description="Helical" evidence="9">
    <location>
        <begin position="32"/>
        <end position="54"/>
    </location>
</feature>
<dbReference type="GO" id="GO:0016020">
    <property type="term" value="C:membrane"/>
    <property type="evidence" value="ECO:0007669"/>
    <property type="project" value="UniProtKB-SubCell"/>
</dbReference>
<sequence>MGSPIIMIINMLFDPEVSKKMLLQMAWSQVKAIGIGKVIAALLSALTVGVSSFIRIPQIRKLLIKTEQDRINVANGLSLPSLTLDTLNALIHATFNSQQKIPFIQYGESFLLGIQNAIIILLVKFYRAKEAGEVGKLEGLSCGEKVAKIGETLASPLAIMIAAVIFFNKIAPSSVISVLEILNIPINIIAKFPQIKNNYELKTASHLSDVVLRANVLGSLIRVYTSFTDYSGKKKRGKNTVDEVILVAGYSTSFILNSILLGQSIVYDKLGKKRQVEDKKDE</sequence>
<evidence type="ECO:0000256" key="2">
    <source>
        <dbReference type="ARBA" id="ARBA00022448"/>
    </source>
</evidence>
<evidence type="ECO:0000313" key="10">
    <source>
        <dbReference type="EMBL" id="RCK55312.1"/>
    </source>
</evidence>
<accession>A0A367XRA7</accession>
<evidence type="ECO:0000313" key="11">
    <source>
        <dbReference type="Proteomes" id="UP000253472"/>
    </source>
</evidence>
<dbReference type="OrthoDB" id="271506at2759"/>
<name>A0A367XRA7_9ASCO</name>
<protein>
    <recommendedName>
        <fullName evidence="8">Solute carrier family 66 member 3</fullName>
    </recommendedName>
</protein>
<evidence type="ECO:0000256" key="3">
    <source>
        <dbReference type="ARBA" id="ARBA00022692"/>
    </source>
</evidence>
<dbReference type="EMBL" id="QLNQ01000030">
    <property type="protein sequence ID" value="RCK55312.1"/>
    <property type="molecule type" value="Genomic_DNA"/>
</dbReference>
<dbReference type="PANTHER" id="PTHR12226:SF2">
    <property type="entry name" value="MANNOSE-P-DOLICHOL UTILIZATION DEFECT 1 PROTEIN"/>
    <property type="match status" value="1"/>
</dbReference>
<evidence type="ECO:0000256" key="4">
    <source>
        <dbReference type="ARBA" id="ARBA00022737"/>
    </source>
</evidence>
<evidence type="ECO:0000256" key="1">
    <source>
        <dbReference type="ARBA" id="ARBA00004141"/>
    </source>
</evidence>
<dbReference type="PANTHER" id="PTHR12226">
    <property type="entry name" value="MANNOSE-P-DOLICHOL UTILIZATION DEFECT 1 LEC35 -RELATED"/>
    <property type="match status" value="1"/>
</dbReference>
<dbReference type="PIRSF" id="PIRSF023381">
    <property type="entry name" value="MannP-dilichol_defect-1p"/>
    <property type="match status" value="1"/>
</dbReference>
<dbReference type="STRING" id="5486.A0A367XRA7"/>
<comment type="similarity">
    <text evidence="7">Belongs to the MPDU1 (TC 2.A.43.3) family.</text>
</comment>
<evidence type="ECO:0000256" key="5">
    <source>
        <dbReference type="ARBA" id="ARBA00022989"/>
    </source>
</evidence>
<evidence type="ECO:0000256" key="6">
    <source>
        <dbReference type="ARBA" id="ARBA00023136"/>
    </source>
</evidence>
<dbReference type="Pfam" id="PF04193">
    <property type="entry name" value="PQ-loop"/>
    <property type="match status" value="1"/>
</dbReference>